<dbReference type="AlphaFoldDB" id="E9I3P7"/>
<sequence length="170" mass="20119">MEAGLALHCFRHTLEPQEKMQSFFNLRKTHYSMRFARNKHIKVSPEHSPETTCFPVVVNNRLRSFRSERCAKFEDDLESPDSPERSARQRSPLRRKVPREPFCLDRKEKPLDSPSSMFETIKIKRVGLAAKETDMRRTDFFKSRPTIYRKDSLMTVLAECERRKGKSLKR</sequence>
<dbReference type="EMBL" id="GL734678">
    <property type="protein sequence ID" value="EFX61383.1"/>
    <property type="molecule type" value="Genomic_DNA"/>
</dbReference>
<protein>
    <submittedName>
        <fullName evidence="2">Uncharacterized protein</fullName>
    </submittedName>
</protein>
<dbReference type="InParanoid" id="E9I3P7"/>
<evidence type="ECO:0000256" key="1">
    <source>
        <dbReference type="SAM" id="MobiDB-lite"/>
    </source>
</evidence>
<feature type="compositionally biased region" description="Basic and acidic residues" evidence="1">
    <location>
        <begin position="98"/>
        <end position="111"/>
    </location>
</feature>
<proteinExistence type="predicted"/>
<evidence type="ECO:0000313" key="2">
    <source>
        <dbReference type="EMBL" id="EFX61383.1"/>
    </source>
</evidence>
<dbReference type="KEGG" id="dpx:DAPPUDRAFT_273777"/>
<feature type="region of interest" description="Disordered" evidence="1">
    <location>
        <begin position="74"/>
        <end position="111"/>
    </location>
</feature>
<accession>E9I3P7</accession>
<evidence type="ECO:0000313" key="3">
    <source>
        <dbReference type="Proteomes" id="UP000000305"/>
    </source>
</evidence>
<organism evidence="2 3">
    <name type="scientific">Daphnia pulex</name>
    <name type="common">Water flea</name>
    <dbReference type="NCBI Taxonomy" id="6669"/>
    <lineage>
        <taxon>Eukaryota</taxon>
        <taxon>Metazoa</taxon>
        <taxon>Ecdysozoa</taxon>
        <taxon>Arthropoda</taxon>
        <taxon>Crustacea</taxon>
        <taxon>Branchiopoda</taxon>
        <taxon>Diplostraca</taxon>
        <taxon>Cladocera</taxon>
        <taxon>Anomopoda</taxon>
        <taxon>Daphniidae</taxon>
        <taxon>Daphnia</taxon>
    </lineage>
</organism>
<reference evidence="2 3" key="1">
    <citation type="journal article" date="2011" name="Science">
        <title>The ecoresponsive genome of Daphnia pulex.</title>
        <authorList>
            <person name="Colbourne J.K."/>
            <person name="Pfrender M.E."/>
            <person name="Gilbert D."/>
            <person name="Thomas W.K."/>
            <person name="Tucker A."/>
            <person name="Oakley T.H."/>
            <person name="Tokishita S."/>
            <person name="Aerts A."/>
            <person name="Arnold G.J."/>
            <person name="Basu M.K."/>
            <person name="Bauer D.J."/>
            <person name="Caceres C.E."/>
            <person name="Carmel L."/>
            <person name="Casola C."/>
            <person name="Choi J.H."/>
            <person name="Detter J.C."/>
            <person name="Dong Q."/>
            <person name="Dusheyko S."/>
            <person name="Eads B.D."/>
            <person name="Frohlich T."/>
            <person name="Geiler-Samerotte K.A."/>
            <person name="Gerlach D."/>
            <person name="Hatcher P."/>
            <person name="Jogdeo S."/>
            <person name="Krijgsveld J."/>
            <person name="Kriventseva E.V."/>
            <person name="Kultz D."/>
            <person name="Laforsch C."/>
            <person name="Lindquist E."/>
            <person name="Lopez J."/>
            <person name="Manak J.R."/>
            <person name="Muller J."/>
            <person name="Pangilinan J."/>
            <person name="Patwardhan R.P."/>
            <person name="Pitluck S."/>
            <person name="Pritham E.J."/>
            <person name="Rechtsteiner A."/>
            <person name="Rho M."/>
            <person name="Rogozin I.B."/>
            <person name="Sakarya O."/>
            <person name="Salamov A."/>
            <person name="Schaack S."/>
            <person name="Shapiro H."/>
            <person name="Shiga Y."/>
            <person name="Skalitzky C."/>
            <person name="Smith Z."/>
            <person name="Souvorov A."/>
            <person name="Sung W."/>
            <person name="Tang Z."/>
            <person name="Tsuchiya D."/>
            <person name="Tu H."/>
            <person name="Vos H."/>
            <person name="Wang M."/>
            <person name="Wolf Y.I."/>
            <person name="Yamagata H."/>
            <person name="Yamada T."/>
            <person name="Ye Y."/>
            <person name="Shaw J.R."/>
            <person name="Andrews J."/>
            <person name="Crease T.J."/>
            <person name="Tang H."/>
            <person name="Lucas S.M."/>
            <person name="Robertson H.M."/>
            <person name="Bork P."/>
            <person name="Koonin E.V."/>
            <person name="Zdobnov E.M."/>
            <person name="Grigoriev I.V."/>
            <person name="Lynch M."/>
            <person name="Boore J.L."/>
        </authorList>
    </citation>
    <scope>NUCLEOTIDE SEQUENCE [LARGE SCALE GENOMIC DNA]</scope>
</reference>
<dbReference type="Proteomes" id="UP000000305">
    <property type="component" value="Unassembled WGS sequence"/>
</dbReference>
<name>E9I3P7_DAPPU</name>
<dbReference type="HOGENOM" id="CLU_1572214_0_0_1"/>
<keyword evidence="3" id="KW-1185">Reference proteome</keyword>
<gene>
    <name evidence="2" type="ORF">DAPPUDRAFT_273777</name>
</gene>